<dbReference type="STRING" id="1244869.H261_08058"/>
<proteinExistence type="predicted"/>
<dbReference type="Proteomes" id="UP000011744">
    <property type="component" value="Unassembled WGS sequence"/>
</dbReference>
<evidence type="ECO:0000313" key="1">
    <source>
        <dbReference type="EMBL" id="EME70420.1"/>
    </source>
</evidence>
<sequence>MKITVDVDCTPEEARTFLGLPDVKPMQEAMMKQIQDQMAANLHAMEPETMLKVWLPAGVQGMEHLQKMFWSQFASGGQRPKEK</sequence>
<dbReference type="PATRIC" id="fig|1244869.3.peg.1629"/>
<protein>
    <recommendedName>
        <fullName evidence="3">Ribosomal protein S1</fullName>
    </recommendedName>
</protein>
<dbReference type="EMBL" id="AONQ01000017">
    <property type="protein sequence ID" value="EME70420.1"/>
    <property type="molecule type" value="Genomic_DNA"/>
</dbReference>
<dbReference type="InterPro" id="IPR045502">
    <property type="entry name" value="DUF6489"/>
</dbReference>
<name>M2Z7X4_9PROT</name>
<gene>
    <name evidence="1" type="ORF">H261_08058</name>
</gene>
<dbReference type="OrthoDB" id="5740990at2"/>
<dbReference type="RefSeq" id="WP_008616239.1">
    <property type="nucleotide sequence ID" value="NZ_AONQ01000017.1"/>
</dbReference>
<accession>M2Z7X4</accession>
<evidence type="ECO:0008006" key="3">
    <source>
        <dbReference type="Google" id="ProtNLM"/>
    </source>
</evidence>
<dbReference type="eggNOG" id="COG3266">
    <property type="taxonomic scope" value="Bacteria"/>
</dbReference>
<reference evidence="1 2" key="1">
    <citation type="journal article" date="2014" name="Genome Announc.">
        <title>Draft Genome Sequence of Magnetospirillum sp. Strain SO-1, a Freshwater Magnetotactic Bacterium Isolated from the Ol'khovka River, Russia.</title>
        <authorList>
            <person name="Grouzdev D.S."/>
            <person name="Dziuba M.V."/>
            <person name="Sukhacheva M.S."/>
            <person name="Mardanov A.V."/>
            <person name="Beletskiy A.V."/>
            <person name="Kuznetsov B.B."/>
            <person name="Skryabin K.G."/>
        </authorList>
    </citation>
    <scope>NUCLEOTIDE SEQUENCE [LARGE SCALE GENOMIC DNA]</scope>
    <source>
        <strain evidence="1 2">SO-1</strain>
    </source>
</reference>
<dbReference type="Pfam" id="PF20099">
    <property type="entry name" value="DUF6489"/>
    <property type="match status" value="1"/>
</dbReference>
<keyword evidence="2" id="KW-1185">Reference proteome</keyword>
<organism evidence="1 2">
    <name type="scientific">Paramagnetospirillum caucaseum</name>
    <dbReference type="NCBI Taxonomy" id="1244869"/>
    <lineage>
        <taxon>Bacteria</taxon>
        <taxon>Pseudomonadati</taxon>
        <taxon>Pseudomonadota</taxon>
        <taxon>Alphaproteobacteria</taxon>
        <taxon>Rhodospirillales</taxon>
        <taxon>Magnetospirillaceae</taxon>
        <taxon>Paramagnetospirillum</taxon>
    </lineage>
</organism>
<dbReference type="AlphaFoldDB" id="M2Z7X4"/>
<evidence type="ECO:0000313" key="2">
    <source>
        <dbReference type="Proteomes" id="UP000011744"/>
    </source>
</evidence>
<comment type="caution">
    <text evidence="1">The sequence shown here is derived from an EMBL/GenBank/DDBJ whole genome shotgun (WGS) entry which is preliminary data.</text>
</comment>